<keyword evidence="2" id="KW-1185">Reference proteome</keyword>
<dbReference type="RefSeq" id="WP_116064243.1">
    <property type="nucleotide sequence ID" value="NZ_QRDZ01000031.1"/>
</dbReference>
<proteinExistence type="predicted"/>
<gene>
    <name evidence="1" type="ORF">DFP98_1313</name>
</gene>
<dbReference type="Proteomes" id="UP000256977">
    <property type="component" value="Unassembled WGS sequence"/>
</dbReference>
<evidence type="ECO:0000313" key="1">
    <source>
        <dbReference type="EMBL" id="RED59410.1"/>
    </source>
</evidence>
<sequence>MFLYSGKLYEKYRHRILPIAIFSHRRRAKEPSSFEWAFPFLRVLTFRYYVVQLRHKNWRRFIRTKNPVAAALLSSMGYNKKERVTVKLEFLRMVTRLELDPARMKLLTVFFETYLPLTEAENKQLAKKIEQTDLKKEAAIMEWLTSWERKGMEKGLEEGLEKGIEAGVLKGKEEIAAKMLAKGLDPAMVEEMTGLPAKRIDELKATV</sequence>
<dbReference type="PANTHER" id="PTHR35586:SF1">
    <property type="entry name" value="SLL1691 PROTEIN"/>
    <property type="match status" value="1"/>
</dbReference>
<organism evidence="1 2">
    <name type="scientific">Cohnella phaseoli</name>
    <dbReference type="NCBI Taxonomy" id="456490"/>
    <lineage>
        <taxon>Bacteria</taxon>
        <taxon>Bacillati</taxon>
        <taxon>Bacillota</taxon>
        <taxon>Bacilli</taxon>
        <taxon>Bacillales</taxon>
        <taxon>Paenibacillaceae</taxon>
        <taxon>Cohnella</taxon>
    </lineage>
</organism>
<protein>
    <submittedName>
        <fullName evidence="1">Putative transposase/invertase (TIGR01784 family)</fullName>
    </submittedName>
</protein>
<dbReference type="OrthoDB" id="419816at2"/>
<comment type="caution">
    <text evidence="1">The sequence shown here is derived from an EMBL/GenBank/DDBJ whole genome shotgun (WGS) entry which is preliminary data.</text>
</comment>
<evidence type="ECO:0000313" key="2">
    <source>
        <dbReference type="Proteomes" id="UP000256977"/>
    </source>
</evidence>
<dbReference type="PANTHER" id="PTHR35586">
    <property type="entry name" value="SLL1691 PROTEIN"/>
    <property type="match status" value="1"/>
</dbReference>
<dbReference type="EMBL" id="QRDZ01000031">
    <property type="protein sequence ID" value="RED59410.1"/>
    <property type="molecule type" value="Genomic_DNA"/>
</dbReference>
<reference evidence="1 2" key="1">
    <citation type="submission" date="2018-07" db="EMBL/GenBank/DDBJ databases">
        <title>Genomic Encyclopedia of Type Strains, Phase III (KMG-III): the genomes of soil and plant-associated and newly described type strains.</title>
        <authorList>
            <person name="Whitman W."/>
        </authorList>
    </citation>
    <scope>NUCLEOTIDE SEQUENCE [LARGE SCALE GENOMIC DNA]</scope>
    <source>
        <strain evidence="1 2">CECT 7287</strain>
    </source>
</reference>
<name>A0A3D9ICN9_9BACL</name>
<dbReference type="AlphaFoldDB" id="A0A3D9ICN9"/>
<accession>A0A3D9ICN9</accession>